<feature type="compositionally biased region" description="Basic and acidic residues" evidence="1">
    <location>
        <begin position="355"/>
        <end position="369"/>
    </location>
</feature>
<dbReference type="OrthoDB" id="10609110at2759"/>
<dbReference type="Proteomes" id="UP000008820">
    <property type="component" value="Chromosome 3"/>
</dbReference>
<feature type="region of interest" description="Disordered" evidence="1">
    <location>
        <begin position="347"/>
        <end position="437"/>
    </location>
</feature>
<keyword evidence="2" id="KW-0732">Signal</keyword>
<gene>
    <name evidence="3" type="primary">110678578</name>
</gene>
<evidence type="ECO:0000256" key="1">
    <source>
        <dbReference type="SAM" id="MobiDB-lite"/>
    </source>
</evidence>
<reference evidence="3" key="2">
    <citation type="submission" date="2020-05" db="UniProtKB">
        <authorList>
            <consortium name="EnsemblMetazoa"/>
        </authorList>
    </citation>
    <scope>IDENTIFICATION</scope>
    <source>
        <strain evidence="3">LVP_AGWG</strain>
    </source>
</reference>
<organism evidence="3 4">
    <name type="scientific">Aedes aegypti</name>
    <name type="common">Yellowfever mosquito</name>
    <name type="synonym">Culex aegypti</name>
    <dbReference type="NCBI Taxonomy" id="7159"/>
    <lineage>
        <taxon>Eukaryota</taxon>
        <taxon>Metazoa</taxon>
        <taxon>Ecdysozoa</taxon>
        <taxon>Arthropoda</taxon>
        <taxon>Hexapoda</taxon>
        <taxon>Insecta</taxon>
        <taxon>Pterygota</taxon>
        <taxon>Neoptera</taxon>
        <taxon>Endopterygota</taxon>
        <taxon>Diptera</taxon>
        <taxon>Nematocera</taxon>
        <taxon>Culicoidea</taxon>
        <taxon>Culicidae</taxon>
        <taxon>Culicinae</taxon>
        <taxon>Aedini</taxon>
        <taxon>Aedes</taxon>
        <taxon>Stegomyia</taxon>
    </lineage>
</organism>
<feature type="compositionally biased region" description="Acidic residues" evidence="1">
    <location>
        <begin position="370"/>
        <end position="394"/>
    </location>
</feature>
<evidence type="ECO:0000256" key="2">
    <source>
        <dbReference type="SAM" id="SignalP"/>
    </source>
</evidence>
<keyword evidence="4" id="KW-1185">Reference proteome</keyword>
<dbReference type="InParanoid" id="A0A6I8U5Q9"/>
<feature type="signal peptide" evidence="2">
    <location>
        <begin position="1"/>
        <end position="18"/>
    </location>
</feature>
<dbReference type="AlphaFoldDB" id="A0A6I8U5Q9"/>
<evidence type="ECO:0000313" key="3">
    <source>
        <dbReference type="EnsemblMetazoa" id="AAEL027671-PA"/>
    </source>
</evidence>
<sequence>MSVLGLWILASLLGCCIGFVTVQRSARHHDCHRRPHAYQWQIANVQPRDYQPSDYGSYYNPKSVEKFHQPDPKLYKSKQDPCPSSFEEGQKLLQVYRLIRVIVLFRLQTKAHSSSLDKLVERLVKLQDQLNKLVYHVDGYEEVAALKQGDHEPDSDMFVHDIGRLLLAIQKALNGLDLDDEDNYYNYPQHRFRQDHRPKGNGCCKAHGELCEELRQLRDQANALTVAHVKKEMLYGAKLQAKESDSFDFNIYEQYLPEPYNYEEAQLPQSYQFDELDELVIGLELLLQQQMMIAKAMQFDDQTQVVPAPVIEDVIIPTTTTLATPVIPPAANEPWLGSFFSKGNLLPGHQKVNPAKKENGDLDEQKRQEEAEDIAEDATEGAEEEARELPEGQEELQPAQENADGPSRLDLLADLVDQKEAKATTQPMSIKSRHNYL</sequence>
<name>A0A6I8U5Q9_AEDAE</name>
<accession>A0A6I8U5Q9</accession>
<evidence type="ECO:0000313" key="4">
    <source>
        <dbReference type="Proteomes" id="UP000008820"/>
    </source>
</evidence>
<dbReference type="EnsemblMetazoa" id="AAEL027671-RA">
    <property type="protein sequence ID" value="AAEL027671-PA"/>
    <property type="gene ID" value="AAEL027671"/>
</dbReference>
<proteinExistence type="predicted"/>
<reference evidence="3 4" key="1">
    <citation type="submission" date="2017-06" db="EMBL/GenBank/DDBJ databases">
        <title>Aedes aegypti genome working group (AGWG) sequencing and assembly.</title>
        <authorList>
            <consortium name="Aedes aegypti Genome Working Group (AGWG)"/>
            <person name="Matthews B.J."/>
        </authorList>
    </citation>
    <scope>NUCLEOTIDE SEQUENCE [LARGE SCALE GENOMIC DNA]</scope>
    <source>
        <strain evidence="3 4">LVP_AGWG</strain>
    </source>
</reference>
<feature type="chain" id="PRO_5043635695" evidence="2">
    <location>
        <begin position="19"/>
        <end position="437"/>
    </location>
</feature>
<protein>
    <submittedName>
        <fullName evidence="3">Uncharacterized protein</fullName>
    </submittedName>
</protein>